<protein>
    <recommendedName>
        <fullName evidence="11">RagB/SusD family nutrient uptake outer membrane protein</fullName>
    </recommendedName>
</protein>
<organism evidence="9 10">
    <name type="scientific">Polaribacter glomeratus</name>
    <dbReference type="NCBI Taxonomy" id="102"/>
    <lineage>
        <taxon>Bacteria</taxon>
        <taxon>Pseudomonadati</taxon>
        <taxon>Bacteroidota</taxon>
        <taxon>Flavobacteriia</taxon>
        <taxon>Flavobacteriales</taxon>
        <taxon>Flavobacteriaceae</taxon>
    </lineage>
</organism>
<dbReference type="InterPro" id="IPR012944">
    <property type="entry name" value="SusD_RagB_dom"/>
</dbReference>
<keyword evidence="10" id="KW-1185">Reference proteome</keyword>
<feature type="domain" description="SusD-like N-terminal" evidence="8">
    <location>
        <begin position="44"/>
        <end position="223"/>
    </location>
</feature>
<dbReference type="Gene3D" id="1.25.40.390">
    <property type="match status" value="1"/>
</dbReference>
<evidence type="ECO:0000256" key="3">
    <source>
        <dbReference type="ARBA" id="ARBA00022729"/>
    </source>
</evidence>
<dbReference type="InterPro" id="IPR011990">
    <property type="entry name" value="TPR-like_helical_dom_sf"/>
</dbReference>
<accession>A0A2S7WGN4</accession>
<evidence type="ECO:0000256" key="1">
    <source>
        <dbReference type="ARBA" id="ARBA00004442"/>
    </source>
</evidence>
<name>A0A2S7WGN4_9FLAO</name>
<dbReference type="Pfam" id="PF14322">
    <property type="entry name" value="SusD-like_3"/>
    <property type="match status" value="1"/>
</dbReference>
<proteinExistence type="inferred from homology"/>
<evidence type="ECO:0000256" key="6">
    <source>
        <dbReference type="SAM" id="SignalP"/>
    </source>
</evidence>
<evidence type="ECO:0000259" key="7">
    <source>
        <dbReference type="Pfam" id="PF07980"/>
    </source>
</evidence>
<evidence type="ECO:0000259" key="8">
    <source>
        <dbReference type="Pfam" id="PF14322"/>
    </source>
</evidence>
<evidence type="ECO:0000313" key="10">
    <source>
        <dbReference type="Proteomes" id="UP000239068"/>
    </source>
</evidence>
<dbReference type="Proteomes" id="UP000239068">
    <property type="component" value="Unassembled WGS sequence"/>
</dbReference>
<comment type="subcellular location">
    <subcellularLocation>
        <location evidence="1">Cell outer membrane</location>
    </subcellularLocation>
</comment>
<dbReference type="InterPro" id="IPR033985">
    <property type="entry name" value="SusD-like_N"/>
</dbReference>
<reference evidence="9 10" key="1">
    <citation type="submission" date="2016-12" db="EMBL/GenBank/DDBJ databases">
        <title>Trade-off between light-utilization and light-protection in marine flavobacteria.</title>
        <authorList>
            <person name="Kumagai Y."/>
            <person name="Yoshizawa S."/>
            <person name="Kogure K."/>
            <person name="Iwasaki W."/>
        </authorList>
    </citation>
    <scope>NUCLEOTIDE SEQUENCE [LARGE SCALE GENOMIC DNA]</scope>
    <source>
        <strain evidence="9 10">ATCC 43844</strain>
    </source>
</reference>
<dbReference type="EMBL" id="MSCM01000002">
    <property type="protein sequence ID" value="PQJ76576.1"/>
    <property type="molecule type" value="Genomic_DNA"/>
</dbReference>
<evidence type="ECO:0000256" key="2">
    <source>
        <dbReference type="ARBA" id="ARBA00006275"/>
    </source>
</evidence>
<evidence type="ECO:0000256" key="4">
    <source>
        <dbReference type="ARBA" id="ARBA00023136"/>
    </source>
</evidence>
<sequence>MLSIKNKKMKKSKYILSSLVAVFLLLASSCENVLDLEPISQIPDSKFWKTNADAELGVIAIYDAMQSTYRVKHFLWGDFRSDNYVSSTQPNADTESLILNQLDPEQSDYASWGDLYRMIFRANLAIAKIPEIPLYNKNLLGEAYALRAYAYFDAYRIWGGVPLFKDAALTFDESSFKARSTAKEVLDLALADLAEAEKLINSQSGPNATRFSVGAMLAFKAKVLMFLNKPAEANIVLQELIDTKLYSLTIDRTSWGDLFLNDIAFPDRGQKGTELIMSLRYEQAEDGNRASGVYQLHFPGVPGYWISPKVQQKWVQKFPTNELSWSEKYPGVPPPIKDVDPITGLPLIYGDYRYYETITQVGSVQDLRVSKYAKTNYSPRDDDTNIVLFRYADMLLLKAEAENQLDNPQGAVDLLDRVRVARGLPKVNSGTFPDIVNINDKAALENFILDERQLELFAEGTRWWDLVRTGKAVEVMGPINGQTEARITWPIYFIHLIDNPKLEQNEAYK</sequence>
<dbReference type="Pfam" id="PF07980">
    <property type="entry name" value="SusD_RagB"/>
    <property type="match status" value="1"/>
</dbReference>
<evidence type="ECO:0000313" key="9">
    <source>
        <dbReference type="EMBL" id="PQJ76576.1"/>
    </source>
</evidence>
<comment type="caution">
    <text evidence="9">The sequence shown here is derived from an EMBL/GenBank/DDBJ whole genome shotgun (WGS) entry which is preliminary data.</text>
</comment>
<keyword evidence="3 6" id="KW-0732">Signal</keyword>
<feature type="signal peptide" evidence="6">
    <location>
        <begin position="1"/>
        <end position="33"/>
    </location>
</feature>
<evidence type="ECO:0008006" key="11">
    <source>
        <dbReference type="Google" id="ProtNLM"/>
    </source>
</evidence>
<gene>
    <name evidence="9" type="ORF">BTO16_11800</name>
</gene>
<dbReference type="GO" id="GO:0009279">
    <property type="term" value="C:cell outer membrane"/>
    <property type="evidence" value="ECO:0007669"/>
    <property type="project" value="UniProtKB-SubCell"/>
</dbReference>
<comment type="similarity">
    <text evidence="2">Belongs to the SusD family.</text>
</comment>
<dbReference type="AlphaFoldDB" id="A0A2S7WGN4"/>
<keyword evidence="4" id="KW-0472">Membrane</keyword>
<keyword evidence="5" id="KW-0998">Cell outer membrane</keyword>
<dbReference type="PROSITE" id="PS51257">
    <property type="entry name" value="PROKAR_LIPOPROTEIN"/>
    <property type="match status" value="1"/>
</dbReference>
<evidence type="ECO:0000256" key="5">
    <source>
        <dbReference type="ARBA" id="ARBA00023237"/>
    </source>
</evidence>
<feature type="chain" id="PRO_5015664702" description="RagB/SusD family nutrient uptake outer membrane protein" evidence="6">
    <location>
        <begin position="34"/>
        <end position="509"/>
    </location>
</feature>
<dbReference type="SUPFAM" id="SSF48452">
    <property type="entry name" value="TPR-like"/>
    <property type="match status" value="1"/>
</dbReference>
<dbReference type="OrthoDB" id="5694214at2"/>
<feature type="domain" description="RagB/SusD" evidence="7">
    <location>
        <begin position="371"/>
        <end position="480"/>
    </location>
</feature>